<evidence type="ECO:0000313" key="2">
    <source>
        <dbReference type="Proteomes" id="UP001515480"/>
    </source>
</evidence>
<evidence type="ECO:0008006" key="3">
    <source>
        <dbReference type="Google" id="ProtNLM"/>
    </source>
</evidence>
<accession>A0AB34JHC4</accession>
<comment type="caution">
    <text evidence="1">The sequence shown here is derived from an EMBL/GenBank/DDBJ whole genome shotgun (WGS) entry which is preliminary data.</text>
</comment>
<name>A0AB34JHC4_PRYPA</name>
<dbReference type="AlphaFoldDB" id="A0AB34JHC4"/>
<dbReference type="SUPFAM" id="SSF53098">
    <property type="entry name" value="Ribonuclease H-like"/>
    <property type="match status" value="1"/>
</dbReference>
<protein>
    <recommendedName>
        <fullName evidence="3">HAT C-terminal dimerisation domain-containing protein</fullName>
    </recommendedName>
</protein>
<dbReference type="EMBL" id="JBGBPQ010000008">
    <property type="protein sequence ID" value="KAL1520517.1"/>
    <property type="molecule type" value="Genomic_DNA"/>
</dbReference>
<reference evidence="1 2" key="1">
    <citation type="journal article" date="2024" name="Science">
        <title>Giant polyketide synthase enzymes in the biosynthesis of giant marine polyether toxins.</title>
        <authorList>
            <person name="Fallon T.R."/>
            <person name="Shende V.V."/>
            <person name="Wierzbicki I.H."/>
            <person name="Pendleton A.L."/>
            <person name="Watervoot N.F."/>
            <person name="Auber R.P."/>
            <person name="Gonzalez D.J."/>
            <person name="Wisecaver J.H."/>
            <person name="Moore B.S."/>
        </authorList>
    </citation>
    <scope>NUCLEOTIDE SEQUENCE [LARGE SCALE GENOMIC DNA]</scope>
    <source>
        <strain evidence="1 2">12B1</strain>
    </source>
</reference>
<evidence type="ECO:0000313" key="1">
    <source>
        <dbReference type="EMBL" id="KAL1520517.1"/>
    </source>
</evidence>
<dbReference type="InterPro" id="IPR012337">
    <property type="entry name" value="RNaseH-like_sf"/>
</dbReference>
<dbReference type="Proteomes" id="UP001515480">
    <property type="component" value="Unassembled WGS sequence"/>
</dbReference>
<keyword evidence="2" id="KW-1185">Reference proteome</keyword>
<gene>
    <name evidence="1" type="ORF">AB1Y20_022095</name>
</gene>
<organism evidence="1 2">
    <name type="scientific">Prymnesium parvum</name>
    <name type="common">Toxic golden alga</name>
    <dbReference type="NCBI Taxonomy" id="97485"/>
    <lineage>
        <taxon>Eukaryota</taxon>
        <taxon>Haptista</taxon>
        <taxon>Haptophyta</taxon>
        <taxon>Prymnesiophyceae</taxon>
        <taxon>Prymnesiales</taxon>
        <taxon>Prymnesiaceae</taxon>
        <taxon>Prymnesium</taxon>
    </lineage>
</organism>
<proteinExistence type="predicted"/>
<sequence>MILLRRLDSDMAMTGKVYKGMFSLTQIFAELEAESVIPKAWIQKLQAVANKRWEYGHSPFHAAGYAFDPEFHGELCEVGLDGEGLEAVKSGLESTVKRVALRLELLERKPEMNAPMDTFIEINADRYRSAVALRVADFFMDYSTYLSGTGPMAEDYVKTNAKRMRGADFWALHLSHLRSASQIAKVVLGQVACASHAERNWKAYGRIKTPERSALSHPRADTRVFLYNVLQQKDKLKDANYRPKVPEWEDFSSDESID</sequence>